<dbReference type="InterPro" id="IPR036047">
    <property type="entry name" value="F-box-like_dom_sf"/>
</dbReference>
<dbReference type="InterPro" id="IPR001810">
    <property type="entry name" value="F-box_dom"/>
</dbReference>
<feature type="domain" description="F-box" evidence="2">
    <location>
        <begin position="50"/>
        <end position="96"/>
    </location>
</feature>
<feature type="region of interest" description="Disordered" evidence="1">
    <location>
        <begin position="1"/>
        <end position="53"/>
    </location>
</feature>
<dbReference type="AlphaFoldDB" id="A0A2S6BZ20"/>
<gene>
    <name evidence="3" type="ORF">CBER1_10798</name>
</gene>
<name>A0A2S6BZ20_9PEZI</name>
<evidence type="ECO:0000313" key="4">
    <source>
        <dbReference type="Proteomes" id="UP000237631"/>
    </source>
</evidence>
<dbReference type="SMART" id="SM00256">
    <property type="entry name" value="FBOX"/>
    <property type="match status" value="1"/>
</dbReference>
<dbReference type="OrthoDB" id="3642669at2759"/>
<evidence type="ECO:0000313" key="3">
    <source>
        <dbReference type="EMBL" id="PPJ52711.1"/>
    </source>
</evidence>
<dbReference type="Pfam" id="PF00646">
    <property type="entry name" value="F-box"/>
    <property type="match status" value="1"/>
</dbReference>
<evidence type="ECO:0000259" key="2">
    <source>
        <dbReference type="PROSITE" id="PS50181"/>
    </source>
</evidence>
<protein>
    <recommendedName>
        <fullName evidence="2">F-box domain-containing protein</fullName>
    </recommendedName>
</protein>
<comment type="caution">
    <text evidence="3">The sequence shown here is derived from an EMBL/GenBank/DDBJ whole genome shotgun (WGS) entry which is preliminary data.</text>
</comment>
<dbReference type="PROSITE" id="PS50181">
    <property type="entry name" value="FBOX"/>
    <property type="match status" value="1"/>
</dbReference>
<organism evidence="3 4">
    <name type="scientific">Cercospora berteroae</name>
    <dbReference type="NCBI Taxonomy" id="357750"/>
    <lineage>
        <taxon>Eukaryota</taxon>
        <taxon>Fungi</taxon>
        <taxon>Dikarya</taxon>
        <taxon>Ascomycota</taxon>
        <taxon>Pezizomycotina</taxon>
        <taxon>Dothideomycetes</taxon>
        <taxon>Dothideomycetidae</taxon>
        <taxon>Mycosphaerellales</taxon>
        <taxon>Mycosphaerellaceae</taxon>
        <taxon>Cercospora</taxon>
    </lineage>
</organism>
<feature type="compositionally biased region" description="Polar residues" evidence="1">
    <location>
        <begin position="39"/>
        <end position="53"/>
    </location>
</feature>
<proteinExistence type="predicted"/>
<dbReference type="Proteomes" id="UP000237631">
    <property type="component" value="Unassembled WGS sequence"/>
</dbReference>
<accession>A0A2S6BZ20</accession>
<reference evidence="4" key="1">
    <citation type="journal article" date="2017" name="bioRxiv">
        <title>Conservation of a gene cluster reveals novel cercosporin biosynthetic mechanisms and extends production to the genus Colletotrichum.</title>
        <authorList>
            <person name="de Jonge R."/>
            <person name="Ebert M.K."/>
            <person name="Huitt-Roehl C.R."/>
            <person name="Pal P."/>
            <person name="Suttle J.C."/>
            <person name="Spanner R.E."/>
            <person name="Neubauer J.D."/>
            <person name="Jurick W.M.II."/>
            <person name="Stott K.A."/>
            <person name="Secor G.A."/>
            <person name="Thomma B.P.H.J."/>
            <person name="Van de Peer Y."/>
            <person name="Townsend C.A."/>
            <person name="Bolton M.D."/>
        </authorList>
    </citation>
    <scope>NUCLEOTIDE SEQUENCE [LARGE SCALE GENOMIC DNA]</scope>
    <source>
        <strain evidence="4">CBS538.71</strain>
    </source>
</reference>
<keyword evidence="4" id="KW-1185">Reference proteome</keyword>
<sequence>MQNTQSTHKKPLTDRNTMAGPNEKESQPLPPLIVASSDEPPSNRGSSTPSQQLDGIPVEMQFRILSYLPAKQIQLFRRVSRHFRDTIDTKDHHSMLLSRGIKESLGKFTGFIKRYCDFPMESEDGGPDALLDAAFDFISVRKLDRMTWDCSQFDMFSDFWIERQARLYGTPSFGHGPLEFTNELSNLWARNLFPHHVNIVPPKTSFEVIYEGQIDAMTARLEAFVYGGDGRSRQSAAIADAGVLTQKTNFSRVVTGLRDHEMTLLHRALKVPLLLGISPYSYYSASGWVTERLKMAMSSGEEISGVERAALMEDMYIA</sequence>
<dbReference type="SUPFAM" id="SSF81383">
    <property type="entry name" value="F-box domain"/>
    <property type="match status" value="1"/>
</dbReference>
<dbReference type="EMBL" id="PNEN01001670">
    <property type="protein sequence ID" value="PPJ52711.1"/>
    <property type="molecule type" value="Genomic_DNA"/>
</dbReference>
<evidence type="ECO:0000256" key="1">
    <source>
        <dbReference type="SAM" id="MobiDB-lite"/>
    </source>
</evidence>